<organism evidence="1">
    <name type="scientific">Siphoviridae sp. ctfbh2</name>
    <dbReference type="NCBI Taxonomy" id="2827909"/>
    <lineage>
        <taxon>Viruses</taxon>
        <taxon>Duplodnaviria</taxon>
        <taxon>Heunggongvirae</taxon>
        <taxon>Uroviricota</taxon>
        <taxon>Caudoviricetes</taxon>
    </lineage>
</organism>
<proteinExistence type="predicted"/>
<accession>A0A8S5T3X6</accession>
<sequence length="37" mass="4407">MVFGCTPWSLLCNLKSFTQHSETPLTEFDSLFWILKW</sequence>
<reference evidence="1" key="1">
    <citation type="journal article" date="2021" name="Proc. Natl. Acad. Sci. U.S.A.">
        <title>A Catalog of Tens of Thousands of Viruses from Human Metagenomes Reveals Hidden Associations with Chronic Diseases.</title>
        <authorList>
            <person name="Tisza M.J."/>
            <person name="Buck C.B."/>
        </authorList>
    </citation>
    <scope>NUCLEOTIDE SEQUENCE</scope>
    <source>
        <strain evidence="1">Ctfbh2</strain>
    </source>
</reference>
<dbReference type="EMBL" id="BK032744">
    <property type="protein sequence ID" value="DAF57945.1"/>
    <property type="molecule type" value="Genomic_DNA"/>
</dbReference>
<evidence type="ECO:0000313" key="1">
    <source>
        <dbReference type="EMBL" id="DAF57945.1"/>
    </source>
</evidence>
<protein>
    <submittedName>
        <fullName evidence="1">Uncharacterized protein</fullName>
    </submittedName>
</protein>
<name>A0A8S5T3X6_9CAUD</name>